<dbReference type="CDD" id="cd08394">
    <property type="entry name" value="C2A_Munc13"/>
    <property type="match status" value="1"/>
</dbReference>
<feature type="region of interest" description="Disordered" evidence="1">
    <location>
        <begin position="1000"/>
        <end position="1446"/>
    </location>
</feature>
<feature type="compositionally biased region" description="Polar residues" evidence="1">
    <location>
        <begin position="1113"/>
        <end position="1131"/>
    </location>
</feature>
<feature type="domain" description="C2" evidence="2">
    <location>
        <begin position="1"/>
        <end position="97"/>
    </location>
</feature>
<feature type="compositionally biased region" description="Basic and acidic residues" evidence="1">
    <location>
        <begin position="240"/>
        <end position="257"/>
    </location>
</feature>
<keyword evidence="4" id="KW-1185">Reference proteome</keyword>
<sequence>MSLLCVRVKKAKLHGPPDKFNAYVTLKVQNVKSTTVTVRGDQPCWEQDFMFEISHLEAGLAVELWNKGLIWDTMLGTAWIPLDTIRQSDQEGPGEWISLDADILMKEEEVYGTMTPTHHQVLLDARSELPFDIPDDEAQYWTNKLDRINTMRIHDEYPLQEEVQRRRMVSQPSQCCNWTYFGWSEQQTYDGHDSAVEDRDSDYRSEGGSRRPPRYHTTPQPNSSIHQYPIGQRRPSTRPGDTDSVHSYELDYREPRAPRRPNSQGRIRIIPVDSGMGVEDWESQYKMPDSGVLDDYLEPEQKEWEDEDRSIIYRLSSGPGGNAKGSRFYQAVECEAMSPEGVEEEDRTGRGRKRSFGSGGVRLVYKEACSFEDETSPPEIDIIPSVKHLRQKLNIEEGILYRTRMWAKTSLKATLENYAAFREQEAAREESARFRGRSEYDSVGSDEMQFSLGSEGELDDLTFLDGDVTYEYESYYYPEGYTSFCGGQGHGYYSECGPEEPGEEVYYDTVEELQNLVHSVSEYLAEKEEEISKYELLPKSTSRRKLPALPTGTKPHKTDQAKTDSAKAEVAKGEDAKPDNVKEDTTVEQGITGATAEGTGFFSNFNKSITSLITTAPEGAPVHMEETSTAPSGMFSMFSRSPSPEPAKAEGGMLSGILKFAAGEDTNAPRVAPPSLTRNPSPSLSRAALLESVPKGNPDTGWFSNLFKSAPEPSHQTVIKPPSQIPGTPTVTPATPMTPDNPDITAPSACLTVLPPNQSPGNTMSMPESDVISHELPMPQLKAGSMPEAQSQSQGLLSGLSGLFSSGSPPANNQTQQGGVFSGFVKFASDSVSVTQPQSVPPGNEVRNTPVNKSQSPPLKSADTPPLTQQGGLFSGFFKMASETITGPQPLQNTPGSHSGQADQRQTNRQEPEQVATQNAPLPSQSAGILSGLFKLGSTDNIASSSQTQTQPGQQNLNATNQQPPNYPTASLTQKSSQQAAALPPGGMLSGIFNKIIDPTSAHAPPVQPIPGSQSATETQPTPKLPNVQQGGFLSGLFGMGDGVASHPPPSQSLQQSDPPGSYQNQQNLHAQGSVPHQQQQQPPGGPGGLMSGFFNKLVDPSVPQSPPGGQPASQLTGPLTGQSAPQQPTVQHGGFLSGLFSSSPPPQQQQPQRQTGSRPNQQQQKQGNRQHLQRQSSLLPQPPIAAPEQGGFMSGLTGLFSATQPSPPQPVPQEGSQFNVQVQGLAPKQQPPPEQPETQQGGFLSGLFGISGTESANQSIPAQHPASQTIHQQETAQQAGQLPKTSVQNPPQAESGRLLSGLFNKFTTTTEEQTALHQPPQQQQQTHPGGTAKPGQSRPQIQRTKQVEAESLQDSLGEKQPKGSQKGFLAGLFGTKEETPTGLQETPICLPSRDELKNNGNGNSPGILSSIFKSVSTERSTPPAAKEQERKNNVDILSSTAPTIPASLDTSGGHIHQYIPNGLDPAISPTQRYLEEVHRLLYGTPEEYGYQDLLFNFVEYGVIPPELYEHQCLIEALLWQQLNDYALSEALAAQVQECVQIEQGYMQPVNGQQPWQTHGIWNPKDIHTSQFHIPSHPWREINAQPFHYGFYEPDEEEVVLFDMTCRRNKPWKSCDHLNMNDDITNHDGMVSGKPWIVSGSAVNLSMENKRSKLSRCQSLTGEINGSIHEFRHIVNQNKFCRVAQTNKVLHQNLASDFPKRIDQKLATDFITQIEAKKAPKDLTLGAIDLSHSAGINGDADDDMLIDDSEWYQQWLSLLEQGMWWPAEEGDCGYYVYTDKEFIYSLLTDRAGKHLYACSAPADIQKLGRITESIANLIKQTEKDKVTLCGFKIPLYNEDEAFWSPDQMQQESQLINDPEDLSSAFKKGDKIMNMNLETFSQMFQESVVAQSEQPVDFSVFKLRKVKMETNQTEFCDQEVPLEATDLTSQTRQASHGASQACQAIFSGTAANTTNAAKTMYHIW</sequence>
<feature type="compositionally biased region" description="Low complexity" evidence="1">
    <location>
        <begin position="790"/>
        <end position="808"/>
    </location>
</feature>
<reference evidence="3 4" key="1">
    <citation type="submission" date="2024-06" db="EMBL/GenBank/DDBJ databases">
        <authorList>
            <person name="Pan Q."/>
            <person name="Wen M."/>
            <person name="Jouanno E."/>
            <person name="Zahm M."/>
            <person name="Klopp C."/>
            <person name="Cabau C."/>
            <person name="Louis A."/>
            <person name="Berthelot C."/>
            <person name="Parey E."/>
            <person name="Roest Crollius H."/>
            <person name="Montfort J."/>
            <person name="Robinson-Rechavi M."/>
            <person name="Bouchez O."/>
            <person name="Lampietro C."/>
            <person name="Lopez Roques C."/>
            <person name="Donnadieu C."/>
            <person name="Postlethwait J."/>
            <person name="Bobe J."/>
            <person name="Verreycken H."/>
            <person name="Guiguen Y."/>
        </authorList>
    </citation>
    <scope>NUCLEOTIDE SEQUENCE [LARGE SCALE GENOMIC DNA]</scope>
    <source>
        <strain evidence="3">Up_M1</strain>
        <tissue evidence="3">Testis</tissue>
    </source>
</reference>
<feature type="compositionally biased region" description="Polar residues" evidence="1">
    <location>
        <begin position="1306"/>
        <end position="1317"/>
    </location>
</feature>
<dbReference type="InterPro" id="IPR035892">
    <property type="entry name" value="C2_domain_sf"/>
</dbReference>
<feature type="compositionally biased region" description="Low complexity" evidence="1">
    <location>
        <begin position="1150"/>
        <end position="1176"/>
    </location>
</feature>
<feature type="region of interest" description="Disordered" evidence="1">
    <location>
        <begin position="940"/>
        <end position="986"/>
    </location>
</feature>
<feature type="compositionally biased region" description="Low complexity" evidence="1">
    <location>
        <begin position="1318"/>
        <end position="1332"/>
    </location>
</feature>
<dbReference type="Proteomes" id="UP001557470">
    <property type="component" value="Unassembled WGS sequence"/>
</dbReference>
<evidence type="ECO:0000259" key="2">
    <source>
        <dbReference type="PROSITE" id="PS50004"/>
    </source>
</evidence>
<dbReference type="PANTHER" id="PTHR10480:SF8">
    <property type="entry name" value="PROTEIN UNC-13 HOMOLOG B"/>
    <property type="match status" value="1"/>
</dbReference>
<feature type="compositionally biased region" description="Polar residues" evidence="1">
    <location>
        <begin position="952"/>
        <end position="980"/>
    </location>
</feature>
<feature type="compositionally biased region" description="Polar residues" evidence="1">
    <location>
        <begin position="913"/>
        <end position="927"/>
    </location>
</feature>
<feature type="compositionally biased region" description="Basic and acidic residues" evidence="1">
    <location>
        <begin position="556"/>
        <end position="585"/>
    </location>
</feature>
<evidence type="ECO:0000313" key="3">
    <source>
        <dbReference type="EMBL" id="KAL0979850.1"/>
    </source>
</evidence>
<feature type="compositionally biased region" description="Polar residues" evidence="1">
    <location>
        <begin position="809"/>
        <end position="818"/>
    </location>
</feature>
<feature type="region of interest" description="Disordered" evidence="1">
    <location>
        <begin position="190"/>
        <end position="264"/>
    </location>
</feature>
<dbReference type="Pfam" id="PF00168">
    <property type="entry name" value="C2"/>
    <property type="match status" value="1"/>
</dbReference>
<feature type="compositionally biased region" description="Polar residues" evidence="1">
    <location>
        <begin position="1255"/>
        <end position="1293"/>
    </location>
</feature>
<gene>
    <name evidence="3" type="ORF">UPYG_G00190630</name>
</gene>
<feature type="compositionally biased region" description="Low complexity" evidence="1">
    <location>
        <begin position="1134"/>
        <end position="1143"/>
    </location>
</feature>
<feature type="compositionally biased region" description="Polar residues" evidence="1">
    <location>
        <begin position="885"/>
        <end position="905"/>
    </location>
</feature>
<feature type="compositionally biased region" description="Low complexity" evidence="1">
    <location>
        <begin position="1237"/>
        <end position="1254"/>
    </location>
</feature>
<dbReference type="Gene3D" id="2.60.40.150">
    <property type="entry name" value="C2 domain"/>
    <property type="match status" value="1"/>
</dbReference>
<feature type="region of interest" description="Disordered" evidence="1">
    <location>
        <begin position="782"/>
        <end position="818"/>
    </location>
</feature>
<dbReference type="PROSITE" id="PS50004">
    <property type="entry name" value="C2"/>
    <property type="match status" value="1"/>
</dbReference>
<dbReference type="EMBL" id="JAGEUA010000005">
    <property type="protein sequence ID" value="KAL0979850.1"/>
    <property type="molecule type" value="Genomic_DNA"/>
</dbReference>
<comment type="caution">
    <text evidence="3">The sequence shown here is derived from an EMBL/GenBank/DDBJ whole genome shotgun (WGS) entry which is preliminary data.</text>
</comment>
<feature type="compositionally biased region" description="Polar residues" evidence="1">
    <location>
        <begin position="1011"/>
        <end position="1032"/>
    </location>
</feature>
<feature type="compositionally biased region" description="Polar residues" evidence="1">
    <location>
        <begin position="1399"/>
        <end position="1421"/>
    </location>
</feature>
<organism evidence="3 4">
    <name type="scientific">Umbra pygmaea</name>
    <name type="common">Eastern mudminnow</name>
    <dbReference type="NCBI Taxonomy" id="75934"/>
    <lineage>
        <taxon>Eukaryota</taxon>
        <taxon>Metazoa</taxon>
        <taxon>Chordata</taxon>
        <taxon>Craniata</taxon>
        <taxon>Vertebrata</taxon>
        <taxon>Euteleostomi</taxon>
        <taxon>Actinopterygii</taxon>
        <taxon>Neopterygii</taxon>
        <taxon>Teleostei</taxon>
        <taxon>Protacanthopterygii</taxon>
        <taxon>Esociformes</taxon>
        <taxon>Umbridae</taxon>
        <taxon>Umbra</taxon>
    </lineage>
</organism>
<name>A0ABD0WSQ8_UMBPY</name>
<feature type="compositionally biased region" description="Basic and acidic residues" evidence="1">
    <location>
        <begin position="190"/>
        <end position="209"/>
    </location>
</feature>
<dbReference type="SUPFAM" id="SSF49562">
    <property type="entry name" value="C2 domain (Calcium/lipid-binding domain, CaLB)"/>
    <property type="match status" value="1"/>
</dbReference>
<feature type="region of interest" description="Disordered" evidence="1">
    <location>
        <begin position="831"/>
        <end position="873"/>
    </location>
</feature>
<evidence type="ECO:0000256" key="1">
    <source>
        <dbReference type="SAM" id="MobiDB-lite"/>
    </source>
</evidence>
<dbReference type="SMART" id="SM00239">
    <property type="entry name" value="C2"/>
    <property type="match status" value="1"/>
</dbReference>
<proteinExistence type="predicted"/>
<dbReference type="FunFam" id="2.60.40.150:FF:000031">
    <property type="entry name" value="Protein unc-13 homolog B"/>
    <property type="match status" value="1"/>
</dbReference>
<feature type="compositionally biased region" description="Polar residues" evidence="1">
    <location>
        <begin position="217"/>
        <end position="226"/>
    </location>
</feature>
<feature type="region of interest" description="Disordered" evidence="1">
    <location>
        <begin position="885"/>
        <end position="927"/>
    </location>
</feature>
<dbReference type="PANTHER" id="PTHR10480">
    <property type="entry name" value="PROTEIN UNC-13 HOMOLOG"/>
    <property type="match status" value="1"/>
</dbReference>
<dbReference type="InterPro" id="IPR027080">
    <property type="entry name" value="Unc-13"/>
</dbReference>
<evidence type="ECO:0000313" key="4">
    <source>
        <dbReference type="Proteomes" id="UP001557470"/>
    </source>
</evidence>
<dbReference type="InterPro" id="IPR000008">
    <property type="entry name" value="C2_dom"/>
</dbReference>
<feature type="compositionally biased region" description="Low complexity" evidence="1">
    <location>
        <begin position="1052"/>
        <end position="1062"/>
    </location>
</feature>
<feature type="region of interest" description="Disordered" evidence="1">
    <location>
        <begin position="542"/>
        <end position="585"/>
    </location>
</feature>
<protein>
    <recommendedName>
        <fullName evidence="2">C2 domain-containing protein</fullName>
    </recommendedName>
</protein>
<accession>A0ABD0WSQ8</accession>
<feature type="compositionally biased region" description="Polar residues" evidence="1">
    <location>
        <begin position="846"/>
        <end position="858"/>
    </location>
</feature>